<protein>
    <submittedName>
        <fullName evidence="1">Uncharacterized protein</fullName>
    </submittedName>
</protein>
<dbReference type="AlphaFoldDB" id="A0AAV4LZX1"/>
<evidence type="ECO:0000313" key="1">
    <source>
        <dbReference type="EMBL" id="GIX65649.1"/>
    </source>
</evidence>
<evidence type="ECO:0000313" key="2">
    <source>
        <dbReference type="Proteomes" id="UP001497744"/>
    </source>
</evidence>
<name>A0AAV4LZX1_BABCB</name>
<sequence length="181" mass="19956">MARSCRDTTIGGTQRCRKCIAIIDKAKDPNVPLDRSFKSLARAHRLRARTTLLTLGSQATYIPSRAEFDIASTLFTDMSAEHPKECITGSPVFLAGFPCFQCSIGILAVNLFSKVRPGANGSRRNAMRRRLRIIALRDVTFGICTHMSRSLASVQSPLMALPNTPTEHFGLSRSRNRASMT</sequence>
<accession>A0AAV4LZX1</accession>
<dbReference type="GeneID" id="94197130"/>
<gene>
    <name evidence="1" type="ORF">BcabD6B2_50840</name>
</gene>
<dbReference type="EMBL" id="BPLF01000005">
    <property type="protein sequence ID" value="GIX65649.1"/>
    <property type="molecule type" value="Genomic_DNA"/>
</dbReference>
<dbReference type="Proteomes" id="UP001497744">
    <property type="component" value="Unassembled WGS sequence"/>
</dbReference>
<keyword evidence="2" id="KW-1185">Reference proteome</keyword>
<dbReference type="RefSeq" id="XP_067717718.1">
    <property type="nucleotide sequence ID" value="XM_067861617.1"/>
</dbReference>
<comment type="caution">
    <text evidence="1">The sequence shown here is derived from an EMBL/GenBank/DDBJ whole genome shotgun (WGS) entry which is preliminary data.</text>
</comment>
<organism evidence="1 2">
    <name type="scientific">Babesia caballi</name>
    <dbReference type="NCBI Taxonomy" id="5871"/>
    <lineage>
        <taxon>Eukaryota</taxon>
        <taxon>Sar</taxon>
        <taxon>Alveolata</taxon>
        <taxon>Apicomplexa</taxon>
        <taxon>Aconoidasida</taxon>
        <taxon>Piroplasmida</taxon>
        <taxon>Babesiidae</taxon>
        <taxon>Babesia</taxon>
    </lineage>
</organism>
<proteinExistence type="predicted"/>
<reference evidence="1 2" key="1">
    <citation type="submission" date="2021-06" db="EMBL/GenBank/DDBJ databases">
        <title>Genome sequence of Babesia caballi.</title>
        <authorList>
            <person name="Yamagishi J."/>
            <person name="Kidaka T."/>
            <person name="Ochi A."/>
        </authorList>
    </citation>
    <scope>NUCLEOTIDE SEQUENCE [LARGE SCALE GENOMIC DNA]</scope>
    <source>
        <strain evidence="1">USDA-D6B2</strain>
    </source>
</reference>